<name>A0A2D0LHL8_9GAMM</name>
<gene>
    <name evidence="1" type="ORF">Xkoz_00131</name>
</gene>
<comment type="caution">
    <text evidence="1">The sequence shown here is derived from an EMBL/GenBank/DDBJ whole genome shotgun (WGS) entry which is preliminary data.</text>
</comment>
<dbReference type="RefSeq" id="WP_099140277.1">
    <property type="nucleotide sequence ID" value="NZ_CAWNOR010000001.1"/>
</dbReference>
<keyword evidence="2" id="KW-1185">Reference proteome</keyword>
<dbReference type="Proteomes" id="UP000221101">
    <property type="component" value="Unassembled WGS sequence"/>
</dbReference>
<dbReference type="EMBL" id="NJCX01000001">
    <property type="protein sequence ID" value="PHM75120.1"/>
    <property type="molecule type" value="Genomic_DNA"/>
</dbReference>
<evidence type="ECO:0000313" key="1">
    <source>
        <dbReference type="EMBL" id="PHM75120.1"/>
    </source>
</evidence>
<dbReference type="OrthoDB" id="6456047at2"/>
<dbReference type="InterPro" id="IPR045604">
    <property type="entry name" value="DUF6453"/>
</dbReference>
<evidence type="ECO:0000313" key="2">
    <source>
        <dbReference type="Proteomes" id="UP000221101"/>
    </source>
</evidence>
<protein>
    <submittedName>
        <fullName evidence="1">Uncharacterized protein</fullName>
    </submittedName>
</protein>
<sequence>MTWGMMVHPGDGGKPFRLDSDRAQILSLIQTVPVALYDDYRKYGWRQSRHIPDARDFNIILIPTKTVMVGQRGMISAIVDLRIENIRMEGEYLHFEYSDIPTGHQTVLGALIDAFTPYFDGDGHFYIQVCGYPKNSKNSNSFGIQLAGMNGVSTITDQNRLGYCVYRGRFTLGKNDQWRVPDTIPNRAQCLVFARTETSGAAIGMTHDKVIVNNDVACEVYVVIFSSGFTLQKPDWGVAIYNATGHMTYSSYYSPFFMGEMIAVRNGRGSANTIARPMVQINRLAKLVRDVGGNWWRFADSGFVFSGNTISVSEAGRMDFTYVQVNNFSYKSIDYDIYAINFDDYF</sequence>
<dbReference type="Pfam" id="PF20051">
    <property type="entry name" value="DUF6453"/>
    <property type="match status" value="1"/>
</dbReference>
<proteinExistence type="predicted"/>
<organism evidence="1 2">
    <name type="scientific">Xenorhabdus kozodoii</name>
    <dbReference type="NCBI Taxonomy" id="351676"/>
    <lineage>
        <taxon>Bacteria</taxon>
        <taxon>Pseudomonadati</taxon>
        <taxon>Pseudomonadota</taxon>
        <taxon>Gammaproteobacteria</taxon>
        <taxon>Enterobacterales</taxon>
        <taxon>Morganellaceae</taxon>
        <taxon>Xenorhabdus</taxon>
    </lineage>
</organism>
<accession>A0A2D0LHL8</accession>
<dbReference type="AlphaFoldDB" id="A0A2D0LHL8"/>
<reference evidence="1 2" key="1">
    <citation type="journal article" date="2017" name="Nat. Microbiol.">
        <title>Natural product diversity associated with the nematode symbionts Photorhabdus and Xenorhabdus.</title>
        <authorList>
            <person name="Tobias N.J."/>
            <person name="Wolff H."/>
            <person name="Djahanschiri B."/>
            <person name="Grundmann F."/>
            <person name="Kronenwerth M."/>
            <person name="Shi Y.M."/>
            <person name="Simonyi S."/>
            <person name="Grun P."/>
            <person name="Shapiro-Ilan D."/>
            <person name="Pidot S.J."/>
            <person name="Stinear T.P."/>
            <person name="Ebersberger I."/>
            <person name="Bode H.B."/>
        </authorList>
    </citation>
    <scope>NUCLEOTIDE SEQUENCE [LARGE SCALE GENOMIC DNA]</scope>
    <source>
        <strain evidence="1 2">DSM 17907</strain>
    </source>
</reference>